<name>A0ABQ5DB65_9ASTR</name>
<dbReference type="EMBL" id="BQNB010015065">
    <property type="protein sequence ID" value="GJT35627.1"/>
    <property type="molecule type" value="Genomic_DNA"/>
</dbReference>
<dbReference type="Proteomes" id="UP001151760">
    <property type="component" value="Unassembled WGS sequence"/>
</dbReference>
<reference evidence="1" key="2">
    <citation type="submission" date="2022-01" db="EMBL/GenBank/DDBJ databases">
        <authorList>
            <person name="Yamashiro T."/>
            <person name="Shiraishi A."/>
            <person name="Satake H."/>
            <person name="Nakayama K."/>
        </authorList>
    </citation>
    <scope>NUCLEOTIDE SEQUENCE</scope>
</reference>
<protein>
    <submittedName>
        <fullName evidence="1">Uncharacterized protein</fullName>
    </submittedName>
</protein>
<comment type="caution">
    <text evidence="1">The sequence shown here is derived from an EMBL/GenBank/DDBJ whole genome shotgun (WGS) entry which is preliminary data.</text>
</comment>
<accession>A0ABQ5DB65</accession>
<gene>
    <name evidence="1" type="ORF">Tco_0926046</name>
</gene>
<sequence>MAQENYVEGCSMQRPPLLEPNGFCFSKARFKTYVKSKDIDLWQVIQNGDFYYEVEDSETKLMKETPYELLGDDQKKKLRKNKEVKMTLYNALPRKEYERIDLLTQEYEKFSISNEKTIDSSFIRLNAIRAKATAIEEAKDLNTLHLDELIGNLKVYGTILEGDGVSSKPIKEKVMPMALKANITRG</sequence>
<proteinExistence type="predicted"/>
<organism evidence="1 2">
    <name type="scientific">Tanacetum coccineum</name>
    <dbReference type="NCBI Taxonomy" id="301880"/>
    <lineage>
        <taxon>Eukaryota</taxon>
        <taxon>Viridiplantae</taxon>
        <taxon>Streptophyta</taxon>
        <taxon>Embryophyta</taxon>
        <taxon>Tracheophyta</taxon>
        <taxon>Spermatophyta</taxon>
        <taxon>Magnoliopsida</taxon>
        <taxon>eudicotyledons</taxon>
        <taxon>Gunneridae</taxon>
        <taxon>Pentapetalae</taxon>
        <taxon>asterids</taxon>
        <taxon>campanulids</taxon>
        <taxon>Asterales</taxon>
        <taxon>Asteraceae</taxon>
        <taxon>Asteroideae</taxon>
        <taxon>Anthemideae</taxon>
        <taxon>Anthemidinae</taxon>
        <taxon>Tanacetum</taxon>
    </lineage>
</organism>
<reference evidence="1" key="1">
    <citation type="journal article" date="2022" name="Int. J. Mol. Sci.">
        <title>Draft Genome of Tanacetum Coccineum: Genomic Comparison of Closely Related Tanacetum-Family Plants.</title>
        <authorList>
            <person name="Yamashiro T."/>
            <person name="Shiraishi A."/>
            <person name="Nakayama K."/>
            <person name="Satake H."/>
        </authorList>
    </citation>
    <scope>NUCLEOTIDE SEQUENCE</scope>
</reference>
<evidence type="ECO:0000313" key="1">
    <source>
        <dbReference type="EMBL" id="GJT35627.1"/>
    </source>
</evidence>
<evidence type="ECO:0000313" key="2">
    <source>
        <dbReference type="Proteomes" id="UP001151760"/>
    </source>
</evidence>
<keyword evidence="2" id="KW-1185">Reference proteome</keyword>